<sequence>MELHSNHLIKDTKADRVFKFFLYLFIVLAVLLVVYPLVYIISASVSDPNAVNSGAMWLLPKGFTWEGYKVIMNYRDIWRGYGMTVFYTVTGTAVSLILTIPCAYAISRKDFSGRSWFTNFMLVTMFVGGGLIPSYLLIRALGWVNTVWAIIIPGAASIYNIIVTRAFFQSNIPWEMQEAAIVDGATDFQLFFKIVLPLSAPIIAVMALFYGVGQWNSYFSALVYLQDKNLYPLQMVLRQILVLQDMQQGAGTGQTITQSAARAAFSAQQLVGVIKYGIMIVSSLPVILIYPFLQRFFVKGVLIGSLKG</sequence>
<dbReference type="CDD" id="cd06261">
    <property type="entry name" value="TM_PBP2"/>
    <property type="match status" value="1"/>
</dbReference>
<dbReference type="Proteomes" id="UP001330016">
    <property type="component" value="Unassembled WGS sequence"/>
</dbReference>
<evidence type="ECO:0000313" key="10">
    <source>
        <dbReference type="Proteomes" id="UP001330016"/>
    </source>
</evidence>
<feature type="transmembrane region" description="Helical" evidence="7">
    <location>
        <begin position="188"/>
        <end position="212"/>
    </location>
</feature>
<feature type="transmembrane region" description="Helical" evidence="7">
    <location>
        <begin position="85"/>
        <end position="107"/>
    </location>
</feature>
<dbReference type="SUPFAM" id="SSF161098">
    <property type="entry name" value="MetI-like"/>
    <property type="match status" value="1"/>
</dbReference>
<dbReference type="EMBL" id="JAQSGK010000042">
    <property type="protein sequence ID" value="MEE6716653.1"/>
    <property type="molecule type" value="Genomic_DNA"/>
</dbReference>
<dbReference type="InterPro" id="IPR000515">
    <property type="entry name" value="MetI-like"/>
</dbReference>
<evidence type="ECO:0000256" key="3">
    <source>
        <dbReference type="ARBA" id="ARBA00022475"/>
    </source>
</evidence>
<keyword evidence="3" id="KW-1003">Cell membrane</keyword>
<keyword evidence="2" id="KW-0813">Transport</keyword>
<proteinExistence type="predicted"/>
<feature type="transmembrane region" description="Helical" evidence="7">
    <location>
        <begin position="119"/>
        <end position="141"/>
    </location>
</feature>
<reference evidence="9 10" key="1">
    <citation type="submission" date="2023-02" db="EMBL/GenBank/DDBJ databases">
        <title>The predominant lactic acid bacteria and yeasts involved in the spontaneous fermentation of millet during the production of the traditional porridge Hausa koko in Ghana.</title>
        <authorList>
            <person name="Atter A."/>
            <person name="Diaz M."/>
        </authorList>
    </citation>
    <scope>NUCLEOTIDE SEQUENCE [LARGE SCALE GENOMIC DNA]</scope>
    <source>
        <strain evidence="9 10">FI11640</strain>
    </source>
</reference>
<dbReference type="PANTHER" id="PTHR43744">
    <property type="entry name" value="ABC TRANSPORTER PERMEASE PROTEIN MG189-RELATED-RELATED"/>
    <property type="match status" value="1"/>
</dbReference>
<keyword evidence="4 7" id="KW-0812">Transmembrane</keyword>
<protein>
    <submittedName>
        <fullName evidence="9">Carbohydrate ABC transporter permease</fullName>
    </submittedName>
</protein>
<feature type="transmembrane region" description="Helical" evidence="7">
    <location>
        <begin position="147"/>
        <end position="168"/>
    </location>
</feature>
<dbReference type="Gene3D" id="1.10.3720.10">
    <property type="entry name" value="MetI-like"/>
    <property type="match status" value="1"/>
</dbReference>
<evidence type="ECO:0000256" key="2">
    <source>
        <dbReference type="ARBA" id="ARBA00022448"/>
    </source>
</evidence>
<evidence type="ECO:0000256" key="5">
    <source>
        <dbReference type="ARBA" id="ARBA00022989"/>
    </source>
</evidence>
<feature type="transmembrane region" description="Helical" evidence="7">
    <location>
        <begin position="20"/>
        <end position="41"/>
    </location>
</feature>
<dbReference type="PANTHER" id="PTHR43744:SF9">
    <property type="entry name" value="POLYGALACTURONAN_RHAMNOGALACTURONAN TRANSPORT SYSTEM PERMEASE PROTEIN YTCP"/>
    <property type="match status" value="1"/>
</dbReference>
<dbReference type="PROSITE" id="PS50928">
    <property type="entry name" value="ABC_TM1"/>
    <property type="match status" value="1"/>
</dbReference>
<comment type="subcellular location">
    <subcellularLocation>
        <location evidence="1">Cell membrane</location>
        <topology evidence="1">Multi-pass membrane protein</topology>
    </subcellularLocation>
</comment>
<evidence type="ECO:0000256" key="7">
    <source>
        <dbReference type="SAM" id="Phobius"/>
    </source>
</evidence>
<dbReference type="InterPro" id="IPR035906">
    <property type="entry name" value="MetI-like_sf"/>
</dbReference>
<evidence type="ECO:0000313" key="9">
    <source>
        <dbReference type="EMBL" id="MEE6716653.1"/>
    </source>
</evidence>
<evidence type="ECO:0000256" key="6">
    <source>
        <dbReference type="ARBA" id="ARBA00023136"/>
    </source>
</evidence>
<feature type="domain" description="ABC transmembrane type-1" evidence="8">
    <location>
        <begin position="81"/>
        <end position="297"/>
    </location>
</feature>
<gene>
    <name evidence="9" type="ORF">PS435_12395</name>
</gene>
<keyword evidence="6 7" id="KW-0472">Membrane</keyword>
<name>A0ABU7T220_9LACO</name>
<organism evidence="9 10">
    <name type="scientific">Schleiferilactobacillus harbinensis</name>
    <dbReference type="NCBI Taxonomy" id="304207"/>
    <lineage>
        <taxon>Bacteria</taxon>
        <taxon>Bacillati</taxon>
        <taxon>Bacillota</taxon>
        <taxon>Bacilli</taxon>
        <taxon>Lactobacillales</taxon>
        <taxon>Lactobacillaceae</taxon>
        <taxon>Schleiferilactobacillus</taxon>
    </lineage>
</organism>
<evidence type="ECO:0000256" key="4">
    <source>
        <dbReference type="ARBA" id="ARBA00022692"/>
    </source>
</evidence>
<feature type="transmembrane region" description="Helical" evidence="7">
    <location>
        <begin position="273"/>
        <end position="293"/>
    </location>
</feature>
<accession>A0ABU7T220</accession>
<keyword evidence="10" id="KW-1185">Reference proteome</keyword>
<comment type="caution">
    <text evidence="9">The sequence shown here is derived from an EMBL/GenBank/DDBJ whole genome shotgun (WGS) entry which is preliminary data.</text>
</comment>
<evidence type="ECO:0000256" key="1">
    <source>
        <dbReference type="ARBA" id="ARBA00004651"/>
    </source>
</evidence>
<evidence type="ECO:0000259" key="8">
    <source>
        <dbReference type="PROSITE" id="PS50928"/>
    </source>
</evidence>
<keyword evidence="5 7" id="KW-1133">Transmembrane helix</keyword>